<evidence type="ECO:0000256" key="3">
    <source>
        <dbReference type="ARBA" id="ARBA00023163"/>
    </source>
</evidence>
<comment type="caution">
    <text evidence="6">The sequence shown here is derived from an EMBL/GenBank/DDBJ whole genome shotgun (WGS) entry which is preliminary data.</text>
</comment>
<dbReference type="PANTHER" id="PTHR47506:SF3">
    <property type="entry name" value="HTH-TYPE TRANSCRIPTIONAL REGULATOR LMRA"/>
    <property type="match status" value="1"/>
</dbReference>
<evidence type="ECO:0000256" key="2">
    <source>
        <dbReference type="ARBA" id="ARBA00023125"/>
    </source>
</evidence>
<dbReference type="PANTHER" id="PTHR47506">
    <property type="entry name" value="TRANSCRIPTIONAL REGULATORY PROTEIN"/>
    <property type="match status" value="1"/>
</dbReference>
<dbReference type="OrthoDB" id="9811084at2"/>
<dbReference type="PRINTS" id="PR00455">
    <property type="entry name" value="HTHTETR"/>
</dbReference>
<accession>A0A317ED00</accession>
<dbReference type="InterPro" id="IPR001647">
    <property type="entry name" value="HTH_TetR"/>
</dbReference>
<dbReference type="InterPro" id="IPR011075">
    <property type="entry name" value="TetR_C"/>
</dbReference>
<dbReference type="Gene3D" id="1.10.357.10">
    <property type="entry name" value="Tetracycline Repressor, domain 2"/>
    <property type="match status" value="1"/>
</dbReference>
<protein>
    <submittedName>
        <fullName evidence="6">TetR/AcrR family transcriptional regulator</fullName>
    </submittedName>
</protein>
<dbReference type="Proteomes" id="UP000245461">
    <property type="component" value="Unassembled WGS sequence"/>
</dbReference>
<feature type="domain" description="HTH tetR-type" evidence="5">
    <location>
        <begin position="8"/>
        <end position="68"/>
    </location>
</feature>
<evidence type="ECO:0000313" key="7">
    <source>
        <dbReference type="Proteomes" id="UP000245461"/>
    </source>
</evidence>
<sequence>MAAMSKGDDTRARIIRQAAALMNVDGYVATPVSAILAAAGLQKGGLYNHFASRDEVAMAAYDHATELALRFMLDIERGPGRAVERLFRLIAAYRDYGRHFPLRGGCPLLKGAVEGANGPEWLRTRARQSLDRMAEIIARLLAAGQAEGGVRPEIAPDRAALAIVATLEGAVMLTMVQRARLPGEAALEMIEAYMKSALLA</sequence>
<dbReference type="InterPro" id="IPR036271">
    <property type="entry name" value="Tet_transcr_reg_TetR-rel_C_sf"/>
</dbReference>
<dbReference type="SUPFAM" id="SSF48498">
    <property type="entry name" value="Tetracyclin repressor-like, C-terminal domain"/>
    <property type="match status" value="1"/>
</dbReference>
<keyword evidence="1" id="KW-0805">Transcription regulation</keyword>
<feature type="DNA-binding region" description="H-T-H motif" evidence="4">
    <location>
        <begin position="31"/>
        <end position="50"/>
    </location>
</feature>
<keyword evidence="7" id="KW-1185">Reference proteome</keyword>
<dbReference type="Pfam" id="PF00440">
    <property type="entry name" value="TetR_N"/>
    <property type="match status" value="1"/>
</dbReference>
<dbReference type="AlphaFoldDB" id="A0A317ED00"/>
<reference evidence="6 7" key="1">
    <citation type="submission" date="2018-05" db="EMBL/GenBank/DDBJ databases">
        <title>Zavarzinia sp. HR-AS.</title>
        <authorList>
            <person name="Lee Y."/>
            <person name="Jeon C.O."/>
        </authorList>
    </citation>
    <scope>NUCLEOTIDE SEQUENCE [LARGE SCALE GENOMIC DNA]</scope>
    <source>
        <strain evidence="6 7">HR-AS</strain>
    </source>
</reference>
<evidence type="ECO:0000313" key="6">
    <source>
        <dbReference type="EMBL" id="PWR24154.1"/>
    </source>
</evidence>
<dbReference type="InterPro" id="IPR009057">
    <property type="entry name" value="Homeodomain-like_sf"/>
</dbReference>
<dbReference type="Pfam" id="PF16925">
    <property type="entry name" value="TetR_C_13"/>
    <property type="match status" value="1"/>
</dbReference>
<name>A0A317ED00_9PROT</name>
<organism evidence="6 7">
    <name type="scientific">Zavarzinia aquatilis</name>
    <dbReference type="NCBI Taxonomy" id="2211142"/>
    <lineage>
        <taxon>Bacteria</taxon>
        <taxon>Pseudomonadati</taxon>
        <taxon>Pseudomonadota</taxon>
        <taxon>Alphaproteobacteria</taxon>
        <taxon>Rhodospirillales</taxon>
        <taxon>Zavarziniaceae</taxon>
        <taxon>Zavarzinia</taxon>
    </lineage>
</organism>
<keyword evidence="3" id="KW-0804">Transcription</keyword>
<keyword evidence="2 4" id="KW-0238">DNA-binding</keyword>
<evidence type="ECO:0000256" key="1">
    <source>
        <dbReference type="ARBA" id="ARBA00023015"/>
    </source>
</evidence>
<gene>
    <name evidence="6" type="ORF">DKG74_08505</name>
</gene>
<evidence type="ECO:0000256" key="4">
    <source>
        <dbReference type="PROSITE-ProRule" id="PRU00335"/>
    </source>
</evidence>
<evidence type="ECO:0000259" key="5">
    <source>
        <dbReference type="PROSITE" id="PS50977"/>
    </source>
</evidence>
<dbReference type="GO" id="GO:0003677">
    <property type="term" value="F:DNA binding"/>
    <property type="evidence" value="ECO:0007669"/>
    <property type="project" value="UniProtKB-UniRule"/>
</dbReference>
<dbReference type="PROSITE" id="PS50977">
    <property type="entry name" value="HTH_TETR_2"/>
    <property type="match status" value="1"/>
</dbReference>
<proteinExistence type="predicted"/>
<dbReference type="SUPFAM" id="SSF46689">
    <property type="entry name" value="Homeodomain-like"/>
    <property type="match status" value="1"/>
</dbReference>
<dbReference type="EMBL" id="QGLE01000004">
    <property type="protein sequence ID" value="PWR24154.1"/>
    <property type="molecule type" value="Genomic_DNA"/>
</dbReference>